<dbReference type="InterPro" id="IPR013785">
    <property type="entry name" value="Aldolase_TIM"/>
</dbReference>
<dbReference type="Gene3D" id="3.20.20.70">
    <property type="entry name" value="Aldolase class I"/>
    <property type="match status" value="1"/>
</dbReference>
<comment type="caution">
    <text evidence="2">The sequence shown here is derived from an EMBL/GenBank/DDBJ whole genome shotgun (WGS) entry which is preliminary data.</text>
</comment>
<dbReference type="Proteomes" id="UP000885690">
    <property type="component" value="Unassembled WGS sequence"/>
</dbReference>
<evidence type="ECO:0000259" key="1">
    <source>
        <dbReference type="PROSITE" id="PS50106"/>
    </source>
</evidence>
<dbReference type="Pfam" id="PF04459">
    <property type="entry name" value="DUF512"/>
    <property type="match status" value="1"/>
</dbReference>
<dbReference type="PROSITE" id="PS50106">
    <property type="entry name" value="PDZ"/>
    <property type="match status" value="1"/>
</dbReference>
<gene>
    <name evidence="2" type="ORF">ENF32_04340</name>
</gene>
<reference evidence="2" key="1">
    <citation type="journal article" date="2020" name="mSystems">
        <title>Genome- and Community-Level Interaction Insights into Carbon Utilization and Element Cycling Functions of Hydrothermarchaeota in Hydrothermal Sediment.</title>
        <authorList>
            <person name="Zhou Z."/>
            <person name="Liu Y."/>
            <person name="Xu W."/>
            <person name="Pan J."/>
            <person name="Luo Z.H."/>
            <person name="Li M."/>
        </authorList>
    </citation>
    <scope>NUCLEOTIDE SEQUENCE [LARGE SCALE GENOMIC DNA]</scope>
    <source>
        <strain evidence="2">HyVt-115</strain>
    </source>
</reference>
<dbReference type="Gene3D" id="2.30.42.10">
    <property type="match status" value="1"/>
</dbReference>
<dbReference type="Pfam" id="PF19238">
    <property type="entry name" value="Radical_SAM_2"/>
    <property type="match status" value="1"/>
</dbReference>
<dbReference type="AlphaFoldDB" id="A0A7C0YBC4"/>
<evidence type="ECO:0000313" key="2">
    <source>
        <dbReference type="EMBL" id="HDD53278.1"/>
    </source>
</evidence>
<proteinExistence type="predicted"/>
<dbReference type="SUPFAM" id="SSF50156">
    <property type="entry name" value="PDZ domain-like"/>
    <property type="match status" value="1"/>
</dbReference>
<organism evidence="2">
    <name type="scientific">Thermosulfidibacter takaii</name>
    <dbReference type="NCBI Taxonomy" id="412593"/>
    <lineage>
        <taxon>Bacteria</taxon>
        <taxon>Pseudomonadati</taxon>
        <taxon>Thermosulfidibacterota</taxon>
        <taxon>Thermosulfidibacteria</taxon>
        <taxon>Thermosulfidibacterales</taxon>
        <taxon>Thermosulfidibacteraceae</taxon>
    </lineage>
</organism>
<dbReference type="InterPro" id="IPR041489">
    <property type="entry name" value="PDZ_6"/>
</dbReference>
<dbReference type="InterPro" id="IPR058240">
    <property type="entry name" value="rSAM_sf"/>
</dbReference>
<sequence>MEGVLVEKVLPCSIAHEVGLEEGDRILEVNGRGLRDLLDFRFYTSGEELVVLLVEKGKGERWEVEIEKDPEEDLGLVLEGIKPRHCGCKCIFCFMDQMPPGMRSSLYFKDDDFRLSFLYGNYITLTNLTKEDWERLEEQRLSPLYVSIHATDPRVRAFMMGNPRAARGYEELRRLVALGIKVHVQVVLCPGINDGPIFERTLDDLLVLYPGVASVALVPVGLTRYREGLYPLVSVGGEYARAVVDMGHTFRERARALVGDPFLYLADEWYIAADLPLPPLDYYGDLAQLEDGVGMVSLFMEEWRESVYPGVGSCENPTLLVTGEAFAPFLKSCIRSSPWASWVRVLEVKNRFFGSQVTVAGLLTARDVLDALVKAPRGEVFIPSVMLNEEGRFLDDLTPQDVAHLSGRKVKVVDPHPAALVRELSSSPWKVAELLD</sequence>
<dbReference type="Pfam" id="PF17820">
    <property type="entry name" value="PDZ_6"/>
    <property type="match status" value="1"/>
</dbReference>
<dbReference type="SUPFAM" id="SSF102114">
    <property type="entry name" value="Radical SAM enzymes"/>
    <property type="match status" value="1"/>
</dbReference>
<accession>A0A7C0YBC4</accession>
<dbReference type="InterPro" id="IPR036034">
    <property type="entry name" value="PDZ_sf"/>
</dbReference>
<dbReference type="InterPro" id="IPR007549">
    <property type="entry name" value="DUF512"/>
</dbReference>
<dbReference type="InterPro" id="IPR045375">
    <property type="entry name" value="Put_radical_SAM-like_N"/>
</dbReference>
<name>A0A7C0YBC4_9BACT</name>
<protein>
    <submittedName>
        <fullName evidence="2">DUF512 domain-containing protein</fullName>
    </submittedName>
</protein>
<dbReference type="InterPro" id="IPR001478">
    <property type="entry name" value="PDZ"/>
</dbReference>
<feature type="domain" description="PDZ" evidence="1">
    <location>
        <begin position="1"/>
        <end position="37"/>
    </location>
</feature>
<dbReference type="EMBL" id="DQWS01000163">
    <property type="protein sequence ID" value="HDD53278.1"/>
    <property type="molecule type" value="Genomic_DNA"/>
</dbReference>